<accession>A0A4R2K9Y9</accession>
<sequence>MTESKPNGYYLRFVDGEGYELFFRKNGEEYFIYTRPCICCGHMVIGATENGSQVISDDTPALDANDPEHSLCAIHHIVSEYRPPSFADDADIRFLAERILAEARRLKCREFCAA</sequence>
<keyword evidence="2" id="KW-1185">Reference proteome</keyword>
<reference evidence="1 2" key="1">
    <citation type="submission" date="2019-03" db="EMBL/GenBank/DDBJ databases">
        <title>Genomic Encyclopedia of Type Strains, Phase IV (KMG-IV): sequencing the most valuable type-strain genomes for metagenomic binning, comparative biology and taxonomic classification.</title>
        <authorList>
            <person name="Goeker M."/>
        </authorList>
    </citation>
    <scope>NUCLEOTIDE SEQUENCE [LARGE SCALE GENOMIC DNA]</scope>
    <source>
        <strain evidence="1 2">DSM 4868</strain>
    </source>
</reference>
<dbReference type="Proteomes" id="UP000295142">
    <property type="component" value="Unassembled WGS sequence"/>
</dbReference>
<gene>
    <name evidence="1" type="ORF">EV655_1107</name>
</gene>
<comment type="caution">
    <text evidence="1">The sequence shown here is derived from an EMBL/GenBank/DDBJ whole genome shotgun (WGS) entry which is preliminary data.</text>
</comment>
<protein>
    <submittedName>
        <fullName evidence="1">Uncharacterized protein</fullName>
    </submittedName>
</protein>
<evidence type="ECO:0000313" key="1">
    <source>
        <dbReference type="EMBL" id="TCO70243.1"/>
    </source>
</evidence>
<name>A0A4R2K9Y9_9RHOB</name>
<dbReference type="OrthoDB" id="9131610at2"/>
<organism evidence="1 2">
    <name type="scientific">Rhodovulum euryhalinum</name>
    <dbReference type="NCBI Taxonomy" id="35805"/>
    <lineage>
        <taxon>Bacteria</taxon>
        <taxon>Pseudomonadati</taxon>
        <taxon>Pseudomonadota</taxon>
        <taxon>Alphaproteobacteria</taxon>
        <taxon>Rhodobacterales</taxon>
        <taxon>Paracoccaceae</taxon>
        <taxon>Rhodovulum</taxon>
    </lineage>
</organism>
<proteinExistence type="predicted"/>
<evidence type="ECO:0000313" key="2">
    <source>
        <dbReference type="Proteomes" id="UP000295142"/>
    </source>
</evidence>
<dbReference type="RefSeq" id="WP_132545417.1">
    <property type="nucleotide sequence ID" value="NZ_SLWW01000010.1"/>
</dbReference>
<dbReference type="AlphaFoldDB" id="A0A4R2K9Y9"/>
<dbReference type="EMBL" id="SLWW01000010">
    <property type="protein sequence ID" value="TCO70243.1"/>
    <property type="molecule type" value="Genomic_DNA"/>
</dbReference>